<organism evidence="1 2">
    <name type="scientific">Amylocarpus encephaloides</name>
    <dbReference type="NCBI Taxonomy" id="45428"/>
    <lineage>
        <taxon>Eukaryota</taxon>
        <taxon>Fungi</taxon>
        <taxon>Dikarya</taxon>
        <taxon>Ascomycota</taxon>
        <taxon>Pezizomycotina</taxon>
        <taxon>Leotiomycetes</taxon>
        <taxon>Helotiales</taxon>
        <taxon>Helotiales incertae sedis</taxon>
        <taxon>Amylocarpus</taxon>
    </lineage>
</organism>
<dbReference type="Proteomes" id="UP000824998">
    <property type="component" value="Unassembled WGS sequence"/>
</dbReference>
<gene>
    <name evidence="1" type="ORF">BJ875DRAFT_483182</name>
</gene>
<name>A0A9P8C6P1_9HELO</name>
<evidence type="ECO:0000313" key="1">
    <source>
        <dbReference type="EMBL" id="KAG9235452.1"/>
    </source>
</evidence>
<dbReference type="AlphaFoldDB" id="A0A9P8C6P1"/>
<accession>A0A9P8C6P1</accession>
<keyword evidence="2" id="KW-1185">Reference proteome</keyword>
<reference evidence="1" key="1">
    <citation type="journal article" date="2021" name="IMA Fungus">
        <title>Genomic characterization of three marine fungi, including Emericellopsis atlantica sp. nov. with signatures of a generalist lifestyle and marine biomass degradation.</title>
        <authorList>
            <person name="Hagestad O.C."/>
            <person name="Hou L."/>
            <person name="Andersen J.H."/>
            <person name="Hansen E.H."/>
            <person name="Altermark B."/>
            <person name="Li C."/>
            <person name="Kuhnert E."/>
            <person name="Cox R.J."/>
            <person name="Crous P.W."/>
            <person name="Spatafora J.W."/>
            <person name="Lail K."/>
            <person name="Amirebrahimi M."/>
            <person name="Lipzen A."/>
            <person name="Pangilinan J."/>
            <person name="Andreopoulos W."/>
            <person name="Hayes R.D."/>
            <person name="Ng V."/>
            <person name="Grigoriev I.V."/>
            <person name="Jackson S.A."/>
            <person name="Sutton T.D.S."/>
            <person name="Dobson A.D.W."/>
            <person name="Rama T."/>
        </authorList>
    </citation>
    <scope>NUCLEOTIDE SEQUENCE</scope>
    <source>
        <strain evidence="1">TRa018bII</strain>
    </source>
</reference>
<dbReference type="EMBL" id="MU251431">
    <property type="protein sequence ID" value="KAG9235452.1"/>
    <property type="molecule type" value="Genomic_DNA"/>
</dbReference>
<comment type="caution">
    <text evidence="1">The sequence shown here is derived from an EMBL/GenBank/DDBJ whole genome shotgun (WGS) entry which is preliminary data.</text>
</comment>
<proteinExistence type="predicted"/>
<dbReference type="OrthoDB" id="3535423at2759"/>
<evidence type="ECO:0000313" key="2">
    <source>
        <dbReference type="Proteomes" id="UP000824998"/>
    </source>
</evidence>
<sequence>MGDYALILGRAKSFILDYVKESKGVVVARCVNPGQVDTAGRMSMEKAAFMTVIRTVVGFGKVEVSEIATTLINEAVNGIEKETTVE</sequence>
<protein>
    <submittedName>
        <fullName evidence="1">Uncharacterized protein</fullName>
    </submittedName>
</protein>